<sequence length="232" mass="24371">MQMSHRRKTAFASSAIVLASVLSSCGFDTPTDRDYPVATGAEDRTQEVDVLSGHVVTDIAGRGVVVATLNNGSQDEEISLTGVTSDEVDVAPFEAIPVGKRKAVNLADAASELPSIQVTDPGQSFESFAPKAKPSKTTEATPAAEEGHDHEGHDHAAGEEHAEELATSGYDADLKVVGGKFVRVTMQFSNGEAVNINLPVVRNCGYFAETPGVNAGPKTCPSGNDLKQESHH</sequence>
<dbReference type="EMBL" id="JBHSQI010000002">
    <property type="protein sequence ID" value="MFC6152778.1"/>
    <property type="molecule type" value="Genomic_DNA"/>
</dbReference>
<accession>A0ABW1QWM1</accession>
<proteinExistence type="predicted"/>
<organism evidence="3 4">
    <name type="scientific">Nocardioides yefusunii</name>
    <dbReference type="NCBI Taxonomy" id="2500546"/>
    <lineage>
        <taxon>Bacteria</taxon>
        <taxon>Bacillati</taxon>
        <taxon>Actinomycetota</taxon>
        <taxon>Actinomycetes</taxon>
        <taxon>Propionibacteriales</taxon>
        <taxon>Nocardioidaceae</taxon>
        <taxon>Nocardioides</taxon>
    </lineage>
</organism>
<feature type="signal peptide" evidence="2">
    <location>
        <begin position="1"/>
        <end position="19"/>
    </location>
</feature>
<protein>
    <submittedName>
        <fullName evidence="3">Uncharacterized protein</fullName>
    </submittedName>
</protein>
<dbReference type="PROSITE" id="PS51257">
    <property type="entry name" value="PROKAR_LIPOPROTEIN"/>
    <property type="match status" value="1"/>
</dbReference>
<feature type="chain" id="PRO_5045221079" evidence="2">
    <location>
        <begin position="20"/>
        <end position="232"/>
    </location>
</feature>
<comment type="caution">
    <text evidence="3">The sequence shown here is derived from an EMBL/GenBank/DDBJ whole genome shotgun (WGS) entry which is preliminary data.</text>
</comment>
<name>A0ABW1QWM1_9ACTN</name>
<feature type="region of interest" description="Disordered" evidence="1">
    <location>
        <begin position="115"/>
        <end position="166"/>
    </location>
</feature>
<feature type="compositionally biased region" description="Polar residues" evidence="1">
    <location>
        <begin position="115"/>
        <end position="126"/>
    </location>
</feature>
<keyword evidence="2" id="KW-0732">Signal</keyword>
<evidence type="ECO:0000256" key="2">
    <source>
        <dbReference type="SAM" id="SignalP"/>
    </source>
</evidence>
<evidence type="ECO:0000313" key="3">
    <source>
        <dbReference type="EMBL" id="MFC6152778.1"/>
    </source>
</evidence>
<evidence type="ECO:0000313" key="4">
    <source>
        <dbReference type="Proteomes" id="UP001596098"/>
    </source>
</evidence>
<reference evidence="4" key="1">
    <citation type="journal article" date="2019" name="Int. J. Syst. Evol. Microbiol.">
        <title>The Global Catalogue of Microorganisms (GCM) 10K type strain sequencing project: providing services to taxonomists for standard genome sequencing and annotation.</title>
        <authorList>
            <consortium name="The Broad Institute Genomics Platform"/>
            <consortium name="The Broad Institute Genome Sequencing Center for Infectious Disease"/>
            <person name="Wu L."/>
            <person name="Ma J."/>
        </authorList>
    </citation>
    <scope>NUCLEOTIDE SEQUENCE [LARGE SCALE GENOMIC DNA]</scope>
    <source>
        <strain evidence="4">DFY28</strain>
    </source>
</reference>
<keyword evidence="4" id="KW-1185">Reference proteome</keyword>
<gene>
    <name evidence="3" type="ORF">ACFPWU_03745</name>
</gene>
<evidence type="ECO:0000256" key="1">
    <source>
        <dbReference type="SAM" id="MobiDB-lite"/>
    </source>
</evidence>
<feature type="compositionally biased region" description="Basic and acidic residues" evidence="1">
    <location>
        <begin position="145"/>
        <end position="164"/>
    </location>
</feature>
<feature type="region of interest" description="Disordered" evidence="1">
    <location>
        <begin position="213"/>
        <end position="232"/>
    </location>
</feature>
<dbReference type="RefSeq" id="WP_128219579.1">
    <property type="nucleotide sequence ID" value="NZ_CP034929.1"/>
</dbReference>
<dbReference type="Proteomes" id="UP001596098">
    <property type="component" value="Unassembled WGS sequence"/>
</dbReference>